<dbReference type="RefSeq" id="WP_133605077.1">
    <property type="nucleotide sequence ID" value="NZ_JAUFPJ010000003.1"/>
</dbReference>
<proteinExistence type="inferred from homology"/>
<dbReference type="SUPFAM" id="SSF56935">
    <property type="entry name" value="Porins"/>
    <property type="match status" value="1"/>
</dbReference>
<dbReference type="PANTHER" id="PTHR40980:SF3">
    <property type="entry name" value="TONB-DEPENDENT RECEPTOR-LIKE BETA-BARREL DOMAIN-CONTAINING PROTEIN"/>
    <property type="match status" value="1"/>
</dbReference>
<dbReference type="InterPro" id="IPR010104">
    <property type="entry name" value="TonB_rcpt_bac"/>
</dbReference>
<evidence type="ECO:0000259" key="13">
    <source>
        <dbReference type="Pfam" id="PF00593"/>
    </source>
</evidence>
<evidence type="ECO:0000313" key="15">
    <source>
        <dbReference type="EMBL" id="TDP06470.1"/>
    </source>
</evidence>
<feature type="chain" id="PRO_5020944522" evidence="12">
    <location>
        <begin position="26"/>
        <end position="881"/>
    </location>
</feature>
<keyword evidence="5 10" id="KW-0812">Transmembrane</keyword>
<dbReference type="OrthoDB" id="8727862at2"/>
<dbReference type="EMBL" id="SNXE01000009">
    <property type="protein sequence ID" value="TDP06470.1"/>
    <property type="molecule type" value="Genomic_DNA"/>
</dbReference>
<gene>
    <name evidence="15" type="ORF">DFR39_109151</name>
</gene>
<reference evidence="15 16" key="1">
    <citation type="submission" date="2019-03" db="EMBL/GenBank/DDBJ databases">
        <title>Genomic Encyclopedia of Type Strains, Phase IV (KMG-IV): sequencing the most valuable type-strain genomes for metagenomic binning, comparative biology and taxonomic classification.</title>
        <authorList>
            <person name="Goeker M."/>
        </authorList>
    </citation>
    <scope>NUCLEOTIDE SEQUENCE [LARGE SCALE GENOMIC DNA]</scope>
    <source>
        <strain evidence="15 16">DSM 25082</strain>
    </source>
</reference>
<dbReference type="PROSITE" id="PS52016">
    <property type="entry name" value="TONB_DEPENDENT_REC_3"/>
    <property type="match status" value="1"/>
</dbReference>
<dbReference type="Pfam" id="PF00593">
    <property type="entry name" value="TonB_dep_Rec_b-barrel"/>
    <property type="match status" value="1"/>
</dbReference>
<evidence type="ECO:0000256" key="10">
    <source>
        <dbReference type="PROSITE-ProRule" id="PRU01360"/>
    </source>
</evidence>
<keyword evidence="16" id="KW-1185">Reference proteome</keyword>
<dbReference type="Gene3D" id="2.40.170.20">
    <property type="entry name" value="TonB-dependent receptor, beta-barrel domain"/>
    <property type="match status" value="1"/>
</dbReference>
<dbReference type="CDD" id="cd01347">
    <property type="entry name" value="ligand_gated_channel"/>
    <property type="match status" value="1"/>
</dbReference>
<keyword evidence="7 10" id="KW-0472">Membrane</keyword>
<evidence type="ECO:0000256" key="4">
    <source>
        <dbReference type="ARBA" id="ARBA00022452"/>
    </source>
</evidence>
<keyword evidence="9 10" id="KW-0998">Cell outer membrane</keyword>
<organism evidence="15 16">
    <name type="scientific">Roseateles asaccharophilus</name>
    <dbReference type="NCBI Taxonomy" id="582607"/>
    <lineage>
        <taxon>Bacteria</taxon>
        <taxon>Pseudomonadati</taxon>
        <taxon>Pseudomonadota</taxon>
        <taxon>Betaproteobacteria</taxon>
        <taxon>Burkholderiales</taxon>
        <taxon>Sphaerotilaceae</taxon>
        <taxon>Roseateles</taxon>
    </lineage>
</organism>
<dbReference type="InterPro" id="IPR012910">
    <property type="entry name" value="Plug_dom"/>
</dbReference>
<sequence>MKVTKTPIAAAVSLTLLSAAFGVQAQEAKKEAAQLDQVVITGIRASLETATNIKRNASAVVDAVSAEDVGKLPDSDVGQALGRIPGISVGRAFGQGAAVSIRGTDPQMTYTTLNGQTIASTGWYDQLSLDRSFNYSLLPPELIGGMEVYKSSQANLTEGGIGGTVIVKTRKPLDMDTSAIVSAKLGKGTVSTDLNKTVSGLFNYKDPSKRFGVMIAGALEDGDYLRRGTESFVGWGSSLQNVTFLQKRERKALNVALQARPTASLDFNLNYLKLDLAADNGNTNHYIFQAGGSDICTQKNVDGTCIFSTATKDKTNPAFVETWARSASMASESLNLNGSFKGEGFKVDGTVGTTKATGGTKATTNFGYFGGKLPVWTGSVDQTGKQVVVSPSSAQDVDVSMFPSKVAPSGAWATSRSPNTDKETYAQVDLSKDLNWGALSAFKAGARTTTHTFQKRQERSVMDKTGTAAKFDDVLKEVDTAGLYSGTHPQGSLGWNMPKPNIDAMFAGTYQSVVAWIEQRPGRADLEEKNNSLYGMFEFDQDKLRGNFGLRYVHTKVSSSAYKFDATRVTQAEIFAKKDVAQNDGWSRTLSTDKASYSDWLPSFNAAYELDRNSIVRFAAAKAITRPNFDNMFYGSQGGFGDNDPTNQSITFGDPGLKPMKSNQFDLSYEFYYGRGNMVSIGAFYKSISNFVSTKTLVNQKIGVADPVGGDNWTVNRYINAGGGKIKGIEAQINHNFGGGFGTVANYTYSDATAPAASFQDELNVFTGSSKHNVNLVGYYETDSYSGRLAYNWRSKYMVRETGWYGNRMHDPIGSLDLSLGWNVTKDIKLGFEAINLLKSDDIQYGAAGSKTTVKPELKNGYPAWSYKGEITYRFGVTAKF</sequence>
<evidence type="ECO:0000256" key="3">
    <source>
        <dbReference type="ARBA" id="ARBA00022448"/>
    </source>
</evidence>
<keyword evidence="4 10" id="KW-1134">Transmembrane beta strand</keyword>
<accession>A0A4R6MVJ9</accession>
<dbReference type="Proteomes" id="UP000295357">
    <property type="component" value="Unassembled WGS sequence"/>
</dbReference>
<dbReference type="Gene3D" id="2.170.130.10">
    <property type="entry name" value="TonB-dependent receptor, plug domain"/>
    <property type="match status" value="1"/>
</dbReference>
<dbReference type="NCBIfam" id="TIGR01782">
    <property type="entry name" value="TonB-Xanth-Caul"/>
    <property type="match status" value="1"/>
</dbReference>
<feature type="signal peptide" evidence="12">
    <location>
        <begin position="1"/>
        <end position="25"/>
    </location>
</feature>
<keyword evidence="8 15" id="KW-0675">Receptor</keyword>
<comment type="caution">
    <text evidence="15">The sequence shown here is derived from an EMBL/GenBank/DDBJ whole genome shotgun (WGS) entry which is preliminary data.</text>
</comment>
<protein>
    <submittedName>
        <fullName evidence="15">Iron complex outermembrane receptor protein</fullName>
    </submittedName>
</protein>
<keyword evidence="12" id="KW-0732">Signal</keyword>
<dbReference type="InterPro" id="IPR036942">
    <property type="entry name" value="Beta-barrel_TonB_sf"/>
</dbReference>
<dbReference type="PANTHER" id="PTHR40980">
    <property type="entry name" value="PLUG DOMAIN-CONTAINING PROTEIN"/>
    <property type="match status" value="1"/>
</dbReference>
<comment type="similarity">
    <text evidence="2 10 11">Belongs to the TonB-dependent receptor family.</text>
</comment>
<dbReference type="Pfam" id="PF07715">
    <property type="entry name" value="Plug"/>
    <property type="match status" value="1"/>
</dbReference>
<evidence type="ECO:0000256" key="1">
    <source>
        <dbReference type="ARBA" id="ARBA00004571"/>
    </source>
</evidence>
<feature type="domain" description="TonB-dependent receptor plug" evidence="14">
    <location>
        <begin position="54"/>
        <end position="164"/>
    </location>
</feature>
<name>A0A4R6MVJ9_9BURK</name>
<evidence type="ECO:0000256" key="5">
    <source>
        <dbReference type="ARBA" id="ARBA00022692"/>
    </source>
</evidence>
<dbReference type="AlphaFoldDB" id="A0A4R6MVJ9"/>
<comment type="subcellular location">
    <subcellularLocation>
        <location evidence="1 10">Cell outer membrane</location>
        <topology evidence="1 10">Multi-pass membrane protein</topology>
    </subcellularLocation>
</comment>
<evidence type="ECO:0000259" key="14">
    <source>
        <dbReference type="Pfam" id="PF07715"/>
    </source>
</evidence>
<evidence type="ECO:0000256" key="9">
    <source>
        <dbReference type="ARBA" id="ARBA00023237"/>
    </source>
</evidence>
<dbReference type="GO" id="GO:0009279">
    <property type="term" value="C:cell outer membrane"/>
    <property type="evidence" value="ECO:0007669"/>
    <property type="project" value="UniProtKB-SubCell"/>
</dbReference>
<dbReference type="InterPro" id="IPR037066">
    <property type="entry name" value="Plug_dom_sf"/>
</dbReference>
<evidence type="ECO:0000256" key="12">
    <source>
        <dbReference type="SAM" id="SignalP"/>
    </source>
</evidence>
<evidence type="ECO:0000256" key="7">
    <source>
        <dbReference type="ARBA" id="ARBA00023136"/>
    </source>
</evidence>
<keyword evidence="3 10" id="KW-0813">Transport</keyword>
<evidence type="ECO:0000313" key="16">
    <source>
        <dbReference type="Proteomes" id="UP000295357"/>
    </source>
</evidence>
<dbReference type="InterPro" id="IPR039426">
    <property type="entry name" value="TonB-dep_rcpt-like"/>
</dbReference>
<evidence type="ECO:0000256" key="11">
    <source>
        <dbReference type="RuleBase" id="RU003357"/>
    </source>
</evidence>
<evidence type="ECO:0000256" key="6">
    <source>
        <dbReference type="ARBA" id="ARBA00023077"/>
    </source>
</evidence>
<evidence type="ECO:0000256" key="8">
    <source>
        <dbReference type="ARBA" id="ARBA00023170"/>
    </source>
</evidence>
<dbReference type="InterPro" id="IPR000531">
    <property type="entry name" value="Beta-barrel_TonB"/>
</dbReference>
<keyword evidence="6 11" id="KW-0798">TonB box</keyword>
<evidence type="ECO:0000256" key="2">
    <source>
        <dbReference type="ARBA" id="ARBA00009810"/>
    </source>
</evidence>
<feature type="domain" description="TonB-dependent receptor-like beta-barrel" evidence="13">
    <location>
        <begin position="407"/>
        <end position="837"/>
    </location>
</feature>